<name>A0A9P5K3C9_COLSI</name>
<gene>
    <name evidence="1" type="ORF">CGCSCA2_v008707</name>
</gene>
<comment type="caution">
    <text evidence="1">The sequence shown here is derived from an EMBL/GenBank/DDBJ whole genome shotgun (WGS) entry which is preliminary data.</text>
</comment>
<keyword evidence="2" id="KW-1185">Reference proteome</keyword>
<sequence>MPGCRCNGMRSRPAYVRTVDRLVGEVPTRNSSHRRRRHGVGHGEHADVQCSAEEGCQRRTTNSMYLLPSIDQDENLPFVECDVALACFDNRSVHKTLSDASRMLGTALTDAYF</sequence>
<dbReference type="OrthoDB" id="10305181at2759"/>
<reference evidence="1" key="1">
    <citation type="submission" date="2019-06" db="EMBL/GenBank/DDBJ databases">
        <authorList>
            <person name="Gan P."/>
            <person name="Shirasu K."/>
        </authorList>
    </citation>
    <scope>NUCLEOTIDE SEQUENCE [LARGE SCALE GENOMIC DNA]</scope>
    <source>
        <strain evidence="1">CAD2</strain>
    </source>
</reference>
<dbReference type="Proteomes" id="UP000711996">
    <property type="component" value="Unassembled WGS sequence"/>
</dbReference>
<dbReference type="EMBL" id="QPMT01000028">
    <property type="protein sequence ID" value="KAF4856423.1"/>
    <property type="molecule type" value="Genomic_DNA"/>
</dbReference>
<dbReference type="AlphaFoldDB" id="A0A9P5K3C9"/>
<protein>
    <submittedName>
        <fullName evidence="1">Uncharacterized protein</fullName>
    </submittedName>
</protein>
<evidence type="ECO:0000313" key="1">
    <source>
        <dbReference type="EMBL" id="KAF4856423.1"/>
    </source>
</evidence>
<organism evidence="1 2">
    <name type="scientific">Colletotrichum siamense</name>
    <name type="common">Anthracnose fungus</name>
    <dbReference type="NCBI Taxonomy" id="690259"/>
    <lineage>
        <taxon>Eukaryota</taxon>
        <taxon>Fungi</taxon>
        <taxon>Dikarya</taxon>
        <taxon>Ascomycota</taxon>
        <taxon>Pezizomycotina</taxon>
        <taxon>Sordariomycetes</taxon>
        <taxon>Hypocreomycetidae</taxon>
        <taxon>Glomerellales</taxon>
        <taxon>Glomerellaceae</taxon>
        <taxon>Colletotrichum</taxon>
        <taxon>Colletotrichum gloeosporioides species complex</taxon>
    </lineage>
</organism>
<proteinExistence type="predicted"/>
<evidence type="ECO:0000313" key="2">
    <source>
        <dbReference type="Proteomes" id="UP000711996"/>
    </source>
</evidence>
<accession>A0A9P5K3C9</accession>